<dbReference type="EMBL" id="JAPVER010000020">
    <property type="protein sequence ID" value="MCZ3367370.1"/>
    <property type="molecule type" value="Genomic_DNA"/>
</dbReference>
<sequence>MLEPKYESIENFKFKSGEILPELNIEYATFGTKKLDDNGNIINGIVYLHGSSGDYSSVKRVKDVLGPGKVMDTDNYYVICPTSLGNPGSSSPSTSGMGHLFPKYTVEDMVDASYALLTQKLNIKHLKGIIGTSMGGFLALQWAIKYPDFMDFIIPLTTSSSSKGQNYALSTIMNNYIKNDPDYLDGKYEDKPQTGPQNAMMMLYLFGFSPAYYKNSSNEEVLESIHEMELEGANSDANNIVWQNEATMIYDVSEELHKIKARTLVIGINQDQYFPPDTDVIPLAESIQGSELFLYDSVLGHVGSSEIKIAEQVINDFLTKSGD</sequence>
<dbReference type="Gene3D" id="3.40.50.1820">
    <property type="entry name" value="alpha/beta hydrolase"/>
    <property type="match status" value="1"/>
</dbReference>
<dbReference type="GO" id="GO:0009092">
    <property type="term" value="P:homoserine metabolic process"/>
    <property type="evidence" value="ECO:0007669"/>
    <property type="project" value="TreeGrafter"/>
</dbReference>
<dbReference type="GO" id="GO:0006508">
    <property type="term" value="P:proteolysis"/>
    <property type="evidence" value="ECO:0007669"/>
    <property type="project" value="InterPro"/>
</dbReference>
<evidence type="ECO:0000313" key="6">
    <source>
        <dbReference type="EMBL" id="MCZ3373482.1"/>
    </source>
</evidence>
<dbReference type="PANTHER" id="PTHR32268:SF11">
    <property type="entry name" value="HOMOSERINE O-ACETYLTRANSFERASE"/>
    <property type="match status" value="1"/>
</dbReference>
<evidence type="ECO:0000256" key="1">
    <source>
        <dbReference type="ARBA" id="ARBA00022679"/>
    </source>
</evidence>
<dbReference type="InterPro" id="IPR000073">
    <property type="entry name" value="AB_hydrolase_1"/>
</dbReference>
<keyword evidence="2 5" id="KW-0378">Hydrolase</keyword>
<dbReference type="GO" id="GO:0004414">
    <property type="term" value="F:homoserine O-acetyltransferase activity"/>
    <property type="evidence" value="ECO:0007669"/>
    <property type="project" value="TreeGrafter"/>
</dbReference>
<feature type="active site" evidence="3">
    <location>
        <position position="271"/>
    </location>
</feature>
<dbReference type="SUPFAM" id="SSF53474">
    <property type="entry name" value="alpha/beta-Hydrolases"/>
    <property type="match status" value="1"/>
</dbReference>
<name>A0A9E5A3J6_9EURY</name>
<protein>
    <submittedName>
        <fullName evidence="5">Alpha/beta fold hydrolase</fullName>
    </submittedName>
</protein>
<dbReference type="GO" id="GO:0004252">
    <property type="term" value="F:serine-type endopeptidase activity"/>
    <property type="evidence" value="ECO:0007669"/>
    <property type="project" value="InterPro"/>
</dbReference>
<dbReference type="InterPro" id="IPR029058">
    <property type="entry name" value="AB_hydrolase_fold"/>
</dbReference>
<dbReference type="PANTHER" id="PTHR32268">
    <property type="entry name" value="HOMOSERINE O-ACETYLTRANSFERASE"/>
    <property type="match status" value="1"/>
</dbReference>
<dbReference type="Pfam" id="PF00561">
    <property type="entry name" value="Abhydrolase_1"/>
    <property type="match status" value="1"/>
</dbReference>
<reference evidence="5" key="1">
    <citation type="submission" date="2022-12" db="EMBL/GenBank/DDBJ databases">
        <title>Reclassification of two methanogenic archaea species isolated from the Kolyma lowland permafrost.</title>
        <authorList>
            <person name="Trubitsyn V.E."/>
            <person name="Rivkina E.M."/>
            <person name="Shcherbakova V.A."/>
        </authorList>
    </citation>
    <scope>NUCLEOTIDE SEQUENCE</scope>
    <source>
        <strain evidence="5">M2</strain>
        <strain evidence="6">MK4</strain>
    </source>
</reference>
<feature type="active site" evidence="3">
    <location>
        <position position="301"/>
    </location>
</feature>
<keyword evidence="7" id="KW-1185">Reference proteome</keyword>
<evidence type="ECO:0000313" key="5">
    <source>
        <dbReference type="EMBL" id="MCZ3367370.1"/>
    </source>
</evidence>
<evidence type="ECO:0000313" key="7">
    <source>
        <dbReference type="Proteomes" id="UP001068021"/>
    </source>
</evidence>
<dbReference type="AlphaFoldDB" id="A0A9E5A3J6"/>
<dbReference type="InterPro" id="IPR002471">
    <property type="entry name" value="Pept_S9_AS"/>
</dbReference>
<evidence type="ECO:0000256" key="2">
    <source>
        <dbReference type="ARBA" id="ARBA00022801"/>
    </source>
</evidence>
<gene>
    <name evidence="6" type="ORF">O3H35_12615</name>
    <name evidence="5" type="ORF">O3H54_15875</name>
</gene>
<comment type="caution">
    <text evidence="5">The sequence shown here is derived from an EMBL/GenBank/DDBJ whole genome shotgun (WGS) entry which is preliminary data.</text>
</comment>
<accession>A0A9E5A3J6</accession>
<dbReference type="EMBL" id="JAPVES010000030">
    <property type="protein sequence ID" value="MCZ3373482.1"/>
    <property type="molecule type" value="Genomic_DNA"/>
</dbReference>
<dbReference type="PROSITE" id="PS00708">
    <property type="entry name" value="PRO_ENDOPEP_SER"/>
    <property type="match status" value="1"/>
</dbReference>
<dbReference type="InterPro" id="IPR008220">
    <property type="entry name" value="HAT_MetX-like"/>
</dbReference>
<dbReference type="Proteomes" id="UP001074446">
    <property type="component" value="Unassembled WGS sequence"/>
</dbReference>
<keyword evidence="1" id="KW-0808">Transferase</keyword>
<dbReference type="PIRSF" id="PIRSF000443">
    <property type="entry name" value="Homoser_Ac_trans"/>
    <property type="match status" value="1"/>
</dbReference>
<organism evidence="5 7">
    <name type="scientific">Methanobacterium veterum</name>
    <dbReference type="NCBI Taxonomy" id="408577"/>
    <lineage>
        <taxon>Archaea</taxon>
        <taxon>Methanobacteriati</taxon>
        <taxon>Methanobacteriota</taxon>
        <taxon>Methanomada group</taxon>
        <taxon>Methanobacteria</taxon>
        <taxon>Methanobacteriales</taxon>
        <taxon>Methanobacteriaceae</taxon>
        <taxon>Methanobacterium</taxon>
    </lineage>
</organism>
<feature type="active site" description="Nucleophile" evidence="3">
    <location>
        <position position="133"/>
    </location>
</feature>
<dbReference type="Proteomes" id="UP001068021">
    <property type="component" value="Unassembled WGS sequence"/>
</dbReference>
<proteinExistence type="predicted"/>
<dbReference type="RefSeq" id="WP_052376280.1">
    <property type="nucleotide sequence ID" value="NZ_JAPVER010000020.1"/>
</dbReference>
<evidence type="ECO:0000256" key="3">
    <source>
        <dbReference type="PIRSR" id="PIRSR000443-1"/>
    </source>
</evidence>
<evidence type="ECO:0000259" key="4">
    <source>
        <dbReference type="Pfam" id="PF00561"/>
    </source>
</evidence>
<feature type="domain" description="AB hydrolase-1" evidence="4">
    <location>
        <begin position="75"/>
        <end position="285"/>
    </location>
</feature>
<dbReference type="GO" id="GO:0009086">
    <property type="term" value="P:methionine biosynthetic process"/>
    <property type="evidence" value="ECO:0007669"/>
    <property type="project" value="TreeGrafter"/>
</dbReference>